<keyword evidence="3 7" id="KW-0479">Metal-binding</keyword>
<comment type="similarity">
    <text evidence="1 8">Belongs to the cyclic nucleotide phosphodiesterase family.</text>
</comment>
<dbReference type="FunFam" id="3.30.450.40:FF:000005">
    <property type="entry name" value="Phosphodiesterase"/>
    <property type="match status" value="1"/>
</dbReference>
<dbReference type="PROSITE" id="PS00126">
    <property type="entry name" value="PDEASE_I_1"/>
    <property type="match status" value="1"/>
</dbReference>
<dbReference type="InterPro" id="IPR002073">
    <property type="entry name" value="PDEase_catalytic_dom"/>
</dbReference>
<dbReference type="GO" id="GO:0007165">
    <property type="term" value="P:signal transduction"/>
    <property type="evidence" value="ECO:0007669"/>
    <property type="project" value="InterPro"/>
</dbReference>
<dbReference type="SMART" id="SM00471">
    <property type="entry name" value="HDc"/>
    <property type="match status" value="1"/>
</dbReference>
<protein>
    <recommendedName>
        <fullName evidence="8">Phosphodiesterase</fullName>
        <ecNumber evidence="8">3.1.4.-</ecNumber>
    </recommendedName>
</protein>
<dbReference type="FunFam" id="1.10.1300.10:FF:000003">
    <property type="entry name" value="Phosphodiesterase"/>
    <property type="match status" value="1"/>
</dbReference>
<evidence type="ECO:0000256" key="4">
    <source>
        <dbReference type="ARBA" id="ARBA00022801"/>
    </source>
</evidence>
<evidence type="ECO:0000313" key="10">
    <source>
        <dbReference type="EMBL" id="KAL0270208.1"/>
    </source>
</evidence>
<comment type="caution">
    <text evidence="10">The sequence shown here is derived from an EMBL/GenBank/DDBJ whole genome shotgun (WGS) entry which is preliminary data.</text>
</comment>
<feature type="binding site" evidence="6">
    <location>
        <position position="706"/>
    </location>
    <ligand>
        <name>AMP</name>
        <dbReference type="ChEBI" id="CHEBI:456215"/>
    </ligand>
</feature>
<keyword evidence="4 8" id="KW-0378">Hydrolase</keyword>
<feature type="domain" description="PDEase" evidence="9">
    <location>
        <begin position="431"/>
        <end position="749"/>
    </location>
</feature>
<name>A0AAW2HKN5_9NEOP</name>
<dbReference type="Gene3D" id="3.30.450.40">
    <property type="match status" value="2"/>
</dbReference>
<feature type="binding site" evidence="7">
    <location>
        <position position="509"/>
    </location>
    <ligand>
        <name>Zn(2+)</name>
        <dbReference type="ChEBI" id="CHEBI:29105"/>
        <label>1</label>
    </ligand>
</feature>
<evidence type="ECO:0000259" key="9">
    <source>
        <dbReference type="PROSITE" id="PS51845"/>
    </source>
</evidence>
<feature type="binding site" evidence="6">
    <location>
        <position position="544"/>
    </location>
    <ligand>
        <name>AMP</name>
        <dbReference type="ChEBI" id="CHEBI:456215"/>
    </ligand>
</feature>
<keyword evidence="2" id="KW-0140">cGMP</keyword>
<evidence type="ECO:0000256" key="7">
    <source>
        <dbReference type="PIRSR" id="PIRSR623088-3"/>
    </source>
</evidence>
<reference evidence="10" key="1">
    <citation type="journal article" date="2024" name="Gigascience">
        <title>Chromosome-level genome of the poultry shaft louse Menopon gallinae provides insight into the host-switching and adaptive evolution of parasitic lice.</title>
        <authorList>
            <person name="Xu Y."/>
            <person name="Ma L."/>
            <person name="Liu S."/>
            <person name="Liang Y."/>
            <person name="Liu Q."/>
            <person name="He Z."/>
            <person name="Tian L."/>
            <person name="Duan Y."/>
            <person name="Cai W."/>
            <person name="Li H."/>
            <person name="Song F."/>
        </authorList>
    </citation>
    <scope>NUCLEOTIDE SEQUENCE</scope>
    <source>
        <strain evidence="10">Cailab_2023a</strain>
    </source>
</reference>
<dbReference type="GO" id="GO:0004114">
    <property type="term" value="F:3',5'-cyclic-nucleotide phosphodiesterase activity"/>
    <property type="evidence" value="ECO:0007669"/>
    <property type="project" value="InterPro"/>
</dbReference>
<evidence type="ECO:0000256" key="2">
    <source>
        <dbReference type="ARBA" id="ARBA00022535"/>
    </source>
</evidence>
<dbReference type="GO" id="GO:0046872">
    <property type="term" value="F:metal ion binding"/>
    <property type="evidence" value="ECO:0007669"/>
    <property type="project" value="UniProtKB-KW"/>
</dbReference>
<feature type="binding site" evidence="7">
    <location>
        <position position="543"/>
    </location>
    <ligand>
        <name>Zn(2+)</name>
        <dbReference type="ChEBI" id="CHEBI:29105"/>
        <label>1</label>
    </ligand>
</feature>
<dbReference type="InterPro" id="IPR003607">
    <property type="entry name" value="HD/PDEase_dom"/>
</dbReference>
<dbReference type="Gene3D" id="1.10.1300.10">
    <property type="entry name" value="3'5'-cyclic nucleotide phosphodiesterase, catalytic domain"/>
    <property type="match status" value="1"/>
</dbReference>
<dbReference type="PRINTS" id="PR00387">
    <property type="entry name" value="PDIESTERASE1"/>
</dbReference>
<dbReference type="AlphaFoldDB" id="A0AAW2HKN5"/>
<feature type="binding site" evidence="7">
    <location>
        <position position="654"/>
    </location>
    <ligand>
        <name>Zn(2+)</name>
        <dbReference type="ChEBI" id="CHEBI:29105"/>
        <label>1</label>
    </ligand>
</feature>
<evidence type="ECO:0000256" key="1">
    <source>
        <dbReference type="ARBA" id="ARBA00007648"/>
    </source>
</evidence>
<evidence type="ECO:0000256" key="8">
    <source>
        <dbReference type="RuleBase" id="RU363067"/>
    </source>
</evidence>
<sequence>MTTDTSHGMKYLTEDNVRTFLRNHPEALEKYVMEEVDLDLLERWIIRRTQRAKKPDKINSCRKTSLSRWKFCVHADKRAMLQELTASLQEAPSESRVLDELSRCIASAVNADGHNLFLVGPNGLKVYSEEKNGLAEDMTDTKRKAQLVATTRQPMRVSSRDDPFRPGAEGLQDGACHSLFQPLCRSDGELIGVIQLWRNARGMPFYEEDEEIVSSYLVWGGVAFHYAQLYTSVKMQRKLHEFLLQVVRSIFQDMVSTDILVRKIIDFAQHLVQADRASLFLLDSETNELCAKLFDYGHDAGECDDDAYQPTKEIRFPVGVGIAGYVAETKQLVNIRDAYEDHRFNRTVDQKTGYKTKSILCMPIFQSSGNIIGVVQMVNKKTGVFTKEDESNFEMFAVYCGLALHHADLFDKIKKSEQKYKVALEVLSYHSTCSDMEVNQVLPLPEKIVDIDRFDLNFMAVDDMEKARKAVYMFNDLFGLTKFDLECVTRFTLTVCKNYRRVPYHNWTHGFSVANAMYAIIKHSPGVFDQKECLALFIGALCHDLDHRGKDNKFMIESASPLANMYTTSTLEHHHFNQTVAILQQEGHNILQKLEREEYRNVLEIIKHCILATDLALFFKYKTRLSNAVENGDFTFENPKHRSLVMAVAMTGCDLSASAKPWDVQIQTVKVIFQEFYQQGDEEKRAGRQPIPMMDRNKPERQAASQVEFLTQICIPCYTLLARVVPGSEPLLEQCQKNLERWKELCESVEESQDILGIANVKQYK</sequence>
<dbReference type="EC" id="3.1.4.-" evidence="8"/>
<dbReference type="PROSITE" id="PS51845">
    <property type="entry name" value="PDEASE_I_2"/>
    <property type="match status" value="1"/>
</dbReference>
<organism evidence="10">
    <name type="scientific">Menopon gallinae</name>
    <name type="common">poultry shaft louse</name>
    <dbReference type="NCBI Taxonomy" id="328185"/>
    <lineage>
        <taxon>Eukaryota</taxon>
        <taxon>Metazoa</taxon>
        <taxon>Ecdysozoa</taxon>
        <taxon>Arthropoda</taxon>
        <taxon>Hexapoda</taxon>
        <taxon>Insecta</taxon>
        <taxon>Pterygota</taxon>
        <taxon>Neoptera</taxon>
        <taxon>Paraneoptera</taxon>
        <taxon>Psocodea</taxon>
        <taxon>Troctomorpha</taxon>
        <taxon>Phthiraptera</taxon>
        <taxon>Amblycera</taxon>
        <taxon>Menoponidae</taxon>
        <taxon>Menopon</taxon>
    </lineage>
</organism>
<evidence type="ECO:0000256" key="3">
    <source>
        <dbReference type="ARBA" id="ARBA00022723"/>
    </source>
</evidence>
<dbReference type="InterPro" id="IPR023174">
    <property type="entry name" value="PDEase_CS"/>
</dbReference>
<evidence type="ECO:0000256" key="5">
    <source>
        <dbReference type="PIRSR" id="PIRSR623088-1"/>
    </source>
</evidence>
<dbReference type="InterPro" id="IPR023088">
    <property type="entry name" value="PDEase"/>
</dbReference>
<feature type="binding site" evidence="7">
    <location>
        <position position="544"/>
    </location>
    <ligand>
        <name>Zn(2+)</name>
        <dbReference type="ChEBI" id="CHEBI:29105"/>
        <label>2</label>
    </ligand>
</feature>
<comment type="cofactor">
    <cofactor evidence="8">
        <name>a divalent metal cation</name>
        <dbReference type="ChEBI" id="CHEBI:60240"/>
    </cofactor>
    <text evidence="8">Binds 2 divalent metal cations per subunit. Site 1 may preferentially bind zinc ions, while site 2 has a preference for magnesium and/or manganese ions.</text>
</comment>
<feature type="binding site" evidence="6">
    <location>
        <begin position="505"/>
        <end position="509"/>
    </location>
    <ligand>
        <name>AMP</name>
        <dbReference type="ChEBI" id="CHEBI:456215"/>
    </ligand>
</feature>
<dbReference type="InterPro" id="IPR029016">
    <property type="entry name" value="GAF-like_dom_sf"/>
</dbReference>
<dbReference type="SMART" id="SM00065">
    <property type="entry name" value="GAF"/>
    <property type="match status" value="2"/>
</dbReference>
<dbReference type="InterPro" id="IPR036971">
    <property type="entry name" value="PDEase_catalytic_dom_sf"/>
</dbReference>
<dbReference type="InterPro" id="IPR003018">
    <property type="entry name" value="GAF"/>
</dbReference>
<feature type="binding site" evidence="7">
    <location>
        <position position="544"/>
    </location>
    <ligand>
        <name>Zn(2+)</name>
        <dbReference type="ChEBI" id="CHEBI:29105"/>
        <label>1</label>
    </ligand>
</feature>
<dbReference type="Pfam" id="PF01590">
    <property type="entry name" value="GAF"/>
    <property type="match status" value="1"/>
</dbReference>
<accession>A0AAW2HKN5</accession>
<feature type="active site" description="Proton donor" evidence="5">
    <location>
        <position position="505"/>
    </location>
</feature>
<dbReference type="Pfam" id="PF00233">
    <property type="entry name" value="PDEase_I"/>
    <property type="match status" value="1"/>
</dbReference>
<dbReference type="SUPFAM" id="SSF55781">
    <property type="entry name" value="GAF domain-like"/>
    <property type="match status" value="2"/>
</dbReference>
<dbReference type="PANTHER" id="PTHR11347">
    <property type="entry name" value="CYCLIC NUCLEOTIDE PHOSPHODIESTERASE"/>
    <property type="match status" value="1"/>
</dbReference>
<evidence type="ECO:0000256" key="6">
    <source>
        <dbReference type="PIRSR" id="PIRSR623088-2"/>
    </source>
</evidence>
<dbReference type="SUPFAM" id="SSF109604">
    <property type="entry name" value="HD-domain/PDEase-like"/>
    <property type="match status" value="1"/>
</dbReference>
<dbReference type="EMBL" id="JARGDH010000004">
    <property type="protein sequence ID" value="KAL0270208.1"/>
    <property type="molecule type" value="Genomic_DNA"/>
</dbReference>
<feature type="binding site" evidence="6">
    <location>
        <position position="654"/>
    </location>
    <ligand>
        <name>AMP</name>
        <dbReference type="ChEBI" id="CHEBI:456215"/>
    </ligand>
</feature>
<proteinExistence type="inferred from homology"/>
<gene>
    <name evidence="10" type="ORF">PYX00_007686</name>
</gene>
<dbReference type="CDD" id="cd00077">
    <property type="entry name" value="HDc"/>
    <property type="match status" value="1"/>
</dbReference>